<reference evidence="1 2" key="1">
    <citation type="submission" date="2006-10" db="EMBL/GenBank/DDBJ databases">
        <title>Complete sequence of chromosome of Pelobacter propionicus DSM 2379.</title>
        <authorList>
            <consortium name="US DOE Joint Genome Institute"/>
            <person name="Copeland A."/>
            <person name="Lucas S."/>
            <person name="Lapidus A."/>
            <person name="Barry K."/>
            <person name="Detter J.C."/>
            <person name="Glavina del Rio T."/>
            <person name="Hammon N."/>
            <person name="Israni S."/>
            <person name="Dalin E."/>
            <person name="Tice H."/>
            <person name="Pitluck S."/>
            <person name="Saunders E."/>
            <person name="Brettin T."/>
            <person name="Bruce D."/>
            <person name="Han C."/>
            <person name="Tapia R."/>
            <person name="Schmutz J."/>
            <person name="Larimer F."/>
            <person name="Land M."/>
            <person name="Hauser L."/>
            <person name="Kyrpides N."/>
            <person name="Kim E."/>
            <person name="Lovley D."/>
            <person name="Richardson P."/>
        </authorList>
    </citation>
    <scope>NUCLEOTIDE SEQUENCE [LARGE SCALE GENOMIC DNA]</scope>
    <source>
        <strain evidence="2">DSM 2379 / NBRC 103807 / OttBd1</strain>
    </source>
</reference>
<evidence type="ECO:0008006" key="3">
    <source>
        <dbReference type="Google" id="ProtNLM"/>
    </source>
</evidence>
<dbReference type="HOGENOM" id="CLU_1041152_0_0_7"/>
<dbReference type="Proteomes" id="UP000006732">
    <property type="component" value="Chromosome"/>
</dbReference>
<sequence length="250" mass="28124">MDQETGPAGIDHDPGRQFQQALTADKEELFQIMQSQEGELLLTALRNPALDENHLLALLKRRCLPEELFTTLYCSKRLLEHHRVISVLACHPETPAHIAQTLLPRLYILDLARICLVPGVTADLRMLAERCIVQRLPTQPLGTKLTLARRGTAPVVDACLSNPHLKEGAVHQFIASYQSTAETISMVARSARWKGRPNIRLVILKNPRTPAIWFTLFLPGLSSRVLRELLSVQRLTMAQKELVRQAFNHG</sequence>
<accession>A1AK48</accession>
<dbReference type="eggNOG" id="ENOG502ZM4N">
    <property type="taxonomic scope" value="Bacteria"/>
</dbReference>
<protein>
    <recommendedName>
        <fullName evidence="3">Leucine rich repeat variant</fullName>
    </recommendedName>
</protein>
<gene>
    <name evidence="1" type="ordered locus">Ppro_0078</name>
</gene>
<dbReference type="KEGG" id="ppd:Ppro_0078"/>
<proteinExistence type="predicted"/>
<evidence type="ECO:0000313" key="1">
    <source>
        <dbReference type="EMBL" id="ABK97718.1"/>
    </source>
</evidence>
<dbReference type="STRING" id="338966.Ppro_0078"/>
<evidence type="ECO:0000313" key="2">
    <source>
        <dbReference type="Proteomes" id="UP000006732"/>
    </source>
</evidence>
<organism evidence="1 2">
    <name type="scientific">Pelobacter propionicus (strain DSM 2379 / NBRC 103807 / OttBd1)</name>
    <dbReference type="NCBI Taxonomy" id="338966"/>
    <lineage>
        <taxon>Bacteria</taxon>
        <taxon>Pseudomonadati</taxon>
        <taxon>Thermodesulfobacteriota</taxon>
        <taxon>Desulfuromonadia</taxon>
        <taxon>Desulfuromonadales</taxon>
        <taxon>Desulfuromonadaceae</taxon>
        <taxon>Pelobacter</taxon>
    </lineage>
</organism>
<dbReference type="OrthoDB" id="5387108at2"/>
<keyword evidence="2" id="KW-1185">Reference proteome</keyword>
<name>A1AK48_PELPD</name>
<dbReference type="AlphaFoldDB" id="A1AK48"/>
<dbReference type="EMBL" id="CP000482">
    <property type="protein sequence ID" value="ABK97718.1"/>
    <property type="molecule type" value="Genomic_DNA"/>
</dbReference>
<dbReference type="RefSeq" id="WP_011734033.1">
    <property type="nucleotide sequence ID" value="NC_008609.1"/>
</dbReference>